<protein>
    <submittedName>
        <fullName evidence="1">Threonine/homoserine/homoserine lactone efflux protein</fullName>
    </submittedName>
</protein>
<gene>
    <name evidence="1" type="ORF">GGD45_000114</name>
</gene>
<evidence type="ECO:0000313" key="1">
    <source>
        <dbReference type="EMBL" id="MBB6489730.1"/>
    </source>
</evidence>
<dbReference type="Proteomes" id="UP000526625">
    <property type="component" value="Unassembled WGS sequence"/>
</dbReference>
<dbReference type="EMBL" id="JACHBF010000001">
    <property type="protein sequence ID" value="MBB6489730.1"/>
    <property type="molecule type" value="Genomic_DNA"/>
</dbReference>
<comment type="caution">
    <text evidence="1">The sequence shown here is derived from an EMBL/GenBank/DDBJ whole genome shotgun (WGS) entry which is preliminary data.</text>
</comment>
<organism evidence="1 2">
    <name type="scientific">Rhizobium tropici</name>
    <dbReference type="NCBI Taxonomy" id="398"/>
    <lineage>
        <taxon>Bacteria</taxon>
        <taxon>Pseudomonadati</taxon>
        <taxon>Pseudomonadota</taxon>
        <taxon>Alphaproteobacteria</taxon>
        <taxon>Hyphomicrobiales</taxon>
        <taxon>Rhizobiaceae</taxon>
        <taxon>Rhizobium/Agrobacterium group</taxon>
        <taxon>Rhizobium</taxon>
    </lineage>
</organism>
<evidence type="ECO:0000313" key="2">
    <source>
        <dbReference type="Proteomes" id="UP000526625"/>
    </source>
</evidence>
<accession>A0ABR6QS32</accession>
<proteinExistence type="predicted"/>
<name>A0ABR6QS32_RHITR</name>
<keyword evidence="2" id="KW-1185">Reference proteome</keyword>
<sequence>MTLAALLAYCGALFIAAAIPGPGLTATAAFIAARAA</sequence>
<reference evidence="1 2" key="1">
    <citation type="submission" date="2020-08" db="EMBL/GenBank/DDBJ databases">
        <title>Genomic Encyclopedia of Type Strains, Phase IV (KMG-V): Genome sequencing to study the core and pangenomes of soil and plant-associated prokaryotes.</title>
        <authorList>
            <person name="Whitman W."/>
        </authorList>
    </citation>
    <scope>NUCLEOTIDE SEQUENCE [LARGE SCALE GENOMIC DNA]</scope>
    <source>
        <strain evidence="1 2">SEMIA 4059</strain>
    </source>
</reference>